<dbReference type="GO" id="GO:0036305">
    <property type="term" value="P:ameloblast differentiation"/>
    <property type="evidence" value="ECO:0007669"/>
    <property type="project" value="TreeGrafter"/>
</dbReference>
<dbReference type="PANTHER" id="PTHR16784">
    <property type="entry name" value="ENAMELIN"/>
    <property type="match status" value="1"/>
</dbReference>
<dbReference type="GO" id="GO:0097186">
    <property type="term" value="P:amelogenesis"/>
    <property type="evidence" value="ECO:0007669"/>
    <property type="project" value="TreeGrafter"/>
</dbReference>
<reference evidence="2 3" key="1">
    <citation type="journal article" date="2019" name="PLoS ONE">
        <title>Genomic analyses reveal an absence of contemporary introgressive admixture between fin whales and blue whales, despite known hybrids.</title>
        <authorList>
            <person name="Westbury M.V."/>
            <person name="Petersen B."/>
            <person name="Lorenzen E.D."/>
        </authorList>
    </citation>
    <scope>NUCLEOTIDE SEQUENCE [LARGE SCALE GENOMIC DNA]</scope>
    <source>
        <strain evidence="2">FinWhale-01</strain>
    </source>
</reference>
<dbReference type="PANTHER" id="PTHR16784:SF2">
    <property type="entry name" value="ENAMELIN"/>
    <property type="match status" value="1"/>
</dbReference>
<dbReference type="GO" id="GO:0070175">
    <property type="term" value="P:positive regulation of enamel mineralization"/>
    <property type="evidence" value="ECO:0007669"/>
    <property type="project" value="TreeGrafter"/>
</dbReference>
<accession>A0A6A1QEL1</accession>
<dbReference type="OrthoDB" id="9900243at2759"/>
<name>A0A6A1QEL1_BALPH</name>
<comment type="caution">
    <text evidence="2">The sequence shown here is derived from an EMBL/GenBank/DDBJ whole genome shotgun (WGS) entry which is preliminary data.</text>
</comment>
<evidence type="ECO:0000313" key="3">
    <source>
        <dbReference type="Proteomes" id="UP000437017"/>
    </source>
</evidence>
<protein>
    <submittedName>
        <fullName evidence="2">Uncharacterized protein</fullName>
    </submittedName>
</protein>
<dbReference type="Proteomes" id="UP000437017">
    <property type="component" value="Unassembled WGS sequence"/>
</dbReference>
<feature type="compositionally biased region" description="Polar residues" evidence="1">
    <location>
        <begin position="91"/>
        <end position="102"/>
    </location>
</feature>
<keyword evidence="3" id="KW-1185">Reference proteome</keyword>
<organism evidence="2 3">
    <name type="scientific">Balaenoptera physalus</name>
    <name type="common">Fin whale</name>
    <name type="synonym">Balaena physalus</name>
    <dbReference type="NCBI Taxonomy" id="9770"/>
    <lineage>
        <taxon>Eukaryota</taxon>
        <taxon>Metazoa</taxon>
        <taxon>Chordata</taxon>
        <taxon>Craniata</taxon>
        <taxon>Vertebrata</taxon>
        <taxon>Euteleostomi</taxon>
        <taxon>Mammalia</taxon>
        <taxon>Eutheria</taxon>
        <taxon>Laurasiatheria</taxon>
        <taxon>Artiodactyla</taxon>
        <taxon>Whippomorpha</taxon>
        <taxon>Cetacea</taxon>
        <taxon>Mysticeti</taxon>
        <taxon>Balaenopteridae</taxon>
        <taxon>Balaenoptera</taxon>
    </lineage>
</organism>
<evidence type="ECO:0000313" key="2">
    <source>
        <dbReference type="EMBL" id="KAB0404786.1"/>
    </source>
</evidence>
<proteinExistence type="predicted"/>
<feature type="region of interest" description="Disordered" evidence="1">
    <location>
        <begin position="194"/>
        <end position="217"/>
    </location>
</feature>
<dbReference type="InterPro" id="IPR015673">
    <property type="entry name" value="Enamelin"/>
</dbReference>
<sequence length="312" mass="33914">MQITRLNSPEREHLAFPDLIPPSYPAGQKGAHLFHLSQRGPCCAGGSTGPKDNPLALQDYTPSFGLAPGENQDTSPVYTEDSHTKHARHTISPTSILPGQRNSSEKRLPGESQNPSPFRDDVSTLKRNTPCSINQLGQRGIMPFPETSSLQSKNTPCLKSDLGGEGNILEQIFEGNPLNERTVDLTPEQLVIGIPDEGPKPEGIPSEVQENEGERQQRASSILQLRCFGSELTKYHTSSTGTPSSFGRQGSFDGDPITPTEIPNSLAELATRAQFQNINVDPLNADEHTLFDSLQVGTNPQDQVQDCLLLQA</sequence>
<dbReference type="GO" id="GO:0031012">
    <property type="term" value="C:extracellular matrix"/>
    <property type="evidence" value="ECO:0007669"/>
    <property type="project" value="TreeGrafter"/>
</dbReference>
<dbReference type="EMBL" id="SGJD01000539">
    <property type="protein sequence ID" value="KAB0404786.1"/>
    <property type="molecule type" value="Genomic_DNA"/>
</dbReference>
<feature type="region of interest" description="Disordered" evidence="1">
    <location>
        <begin position="1"/>
        <end position="21"/>
    </location>
</feature>
<dbReference type="Pfam" id="PF15362">
    <property type="entry name" value="Enamelin"/>
    <property type="match status" value="1"/>
</dbReference>
<dbReference type="GO" id="GO:0030345">
    <property type="term" value="F:structural constituent of tooth enamel"/>
    <property type="evidence" value="ECO:0007669"/>
    <property type="project" value="TreeGrafter"/>
</dbReference>
<feature type="region of interest" description="Disordered" evidence="1">
    <location>
        <begin position="45"/>
        <end position="125"/>
    </location>
</feature>
<evidence type="ECO:0000256" key="1">
    <source>
        <dbReference type="SAM" id="MobiDB-lite"/>
    </source>
</evidence>
<gene>
    <name evidence="2" type="ORF">E2I00_006959</name>
</gene>
<feature type="region of interest" description="Disordered" evidence="1">
    <location>
        <begin position="134"/>
        <end position="153"/>
    </location>
</feature>
<dbReference type="AlphaFoldDB" id="A0A6A1QEL1"/>